<gene>
    <name evidence="2" type="ORF">Pmani_021382</name>
</gene>
<dbReference type="EMBL" id="JAWZYT010002084">
    <property type="protein sequence ID" value="KAK4306833.1"/>
    <property type="molecule type" value="Genomic_DNA"/>
</dbReference>
<evidence type="ECO:0000256" key="1">
    <source>
        <dbReference type="SAM" id="MobiDB-lite"/>
    </source>
</evidence>
<feature type="compositionally biased region" description="Basic and acidic residues" evidence="1">
    <location>
        <begin position="1"/>
        <end position="36"/>
    </location>
</feature>
<keyword evidence="3" id="KW-1185">Reference proteome</keyword>
<dbReference type="Proteomes" id="UP001292094">
    <property type="component" value="Unassembled WGS sequence"/>
</dbReference>
<dbReference type="AlphaFoldDB" id="A0AAE1PEX8"/>
<sequence length="66" mass="7872">MMERGKMRGRHEGKQRARRSREREQVKGRGLNREQARQGMISTEDKTRKCQMRKFIKSNTVADHDV</sequence>
<organism evidence="2 3">
    <name type="scientific">Petrolisthes manimaculis</name>
    <dbReference type="NCBI Taxonomy" id="1843537"/>
    <lineage>
        <taxon>Eukaryota</taxon>
        <taxon>Metazoa</taxon>
        <taxon>Ecdysozoa</taxon>
        <taxon>Arthropoda</taxon>
        <taxon>Crustacea</taxon>
        <taxon>Multicrustacea</taxon>
        <taxon>Malacostraca</taxon>
        <taxon>Eumalacostraca</taxon>
        <taxon>Eucarida</taxon>
        <taxon>Decapoda</taxon>
        <taxon>Pleocyemata</taxon>
        <taxon>Anomura</taxon>
        <taxon>Galatheoidea</taxon>
        <taxon>Porcellanidae</taxon>
        <taxon>Petrolisthes</taxon>
    </lineage>
</organism>
<proteinExistence type="predicted"/>
<feature type="region of interest" description="Disordered" evidence="1">
    <location>
        <begin position="1"/>
        <end position="66"/>
    </location>
</feature>
<protein>
    <submittedName>
        <fullName evidence="2">Uncharacterized protein</fullName>
    </submittedName>
</protein>
<reference evidence="2" key="1">
    <citation type="submission" date="2023-11" db="EMBL/GenBank/DDBJ databases">
        <title>Genome assemblies of two species of porcelain crab, Petrolisthes cinctipes and Petrolisthes manimaculis (Anomura: Porcellanidae).</title>
        <authorList>
            <person name="Angst P."/>
        </authorList>
    </citation>
    <scope>NUCLEOTIDE SEQUENCE</scope>
    <source>
        <strain evidence="2">PB745_02</strain>
        <tissue evidence="2">Gill</tissue>
    </source>
</reference>
<comment type="caution">
    <text evidence="2">The sequence shown here is derived from an EMBL/GenBank/DDBJ whole genome shotgun (WGS) entry which is preliminary data.</text>
</comment>
<evidence type="ECO:0000313" key="3">
    <source>
        <dbReference type="Proteomes" id="UP001292094"/>
    </source>
</evidence>
<evidence type="ECO:0000313" key="2">
    <source>
        <dbReference type="EMBL" id="KAK4306833.1"/>
    </source>
</evidence>
<accession>A0AAE1PEX8</accession>
<feature type="compositionally biased region" description="Polar residues" evidence="1">
    <location>
        <begin position="57"/>
        <end position="66"/>
    </location>
</feature>
<name>A0AAE1PEX8_9EUCA</name>